<evidence type="ECO:0000256" key="5">
    <source>
        <dbReference type="ARBA" id="ARBA00023004"/>
    </source>
</evidence>
<keyword evidence="9" id="KW-1185">Reference proteome</keyword>
<evidence type="ECO:0000313" key="8">
    <source>
        <dbReference type="EMBL" id="KAF4624105.1"/>
    </source>
</evidence>
<dbReference type="PRINTS" id="PR00465">
    <property type="entry name" value="EP450IV"/>
</dbReference>
<keyword evidence="5 6" id="KW-0408">Iron</keyword>
<dbReference type="InterPro" id="IPR050529">
    <property type="entry name" value="CYP450_sterol_14alpha_dmase"/>
</dbReference>
<dbReference type="EMBL" id="JAAMPI010001770">
    <property type="protein sequence ID" value="KAF4624105.1"/>
    <property type="molecule type" value="Genomic_DNA"/>
</dbReference>
<organism evidence="8 9">
    <name type="scientific">Cudoniella acicularis</name>
    <dbReference type="NCBI Taxonomy" id="354080"/>
    <lineage>
        <taxon>Eukaryota</taxon>
        <taxon>Fungi</taxon>
        <taxon>Dikarya</taxon>
        <taxon>Ascomycota</taxon>
        <taxon>Pezizomycotina</taxon>
        <taxon>Leotiomycetes</taxon>
        <taxon>Helotiales</taxon>
        <taxon>Tricladiaceae</taxon>
        <taxon>Cudoniella</taxon>
    </lineage>
</organism>
<proteinExistence type="inferred from homology"/>
<dbReference type="AlphaFoldDB" id="A0A8H4VXM1"/>
<dbReference type="Pfam" id="PF00067">
    <property type="entry name" value="p450"/>
    <property type="match status" value="1"/>
</dbReference>
<dbReference type="InterPro" id="IPR036396">
    <property type="entry name" value="Cyt_P450_sf"/>
</dbReference>
<reference evidence="8 9" key="1">
    <citation type="submission" date="2020-03" db="EMBL/GenBank/DDBJ databases">
        <title>Draft Genome Sequence of Cudoniella acicularis.</title>
        <authorList>
            <person name="Buettner E."/>
            <person name="Kellner H."/>
        </authorList>
    </citation>
    <scope>NUCLEOTIDE SEQUENCE [LARGE SCALE GENOMIC DNA]</scope>
    <source>
        <strain evidence="8 9">DSM 108380</strain>
    </source>
</reference>
<accession>A0A8H4VXM1</accession>
<evidence type="ECO:0008006" key="10">
    <source>
        <dbReference type="Google" id="ProtNLM"/>
    </source>
</evidence>
<evidence type="ECO:0000256" key="1">
    <source>
        <dbReference type="ARBA" id="ARBA00001971"/>
    </source>
</evidence>
<dbReference type="GO" id="GO:0020037">
    <property type="term" value="F:heme binding"/>
    <property type="evidence" value="ECO:0007669"/>
    <property type="project" value="InterPro"/>
</dbReference>
<dbReference type="Proteomes" id="UP000566819">
    <property type="component" value="Unassembled WGS sequence"/>
</dbReference>
<dbReference type="PANTHER" id="PTHR24304">
    <property type="entry name" value="CYTOCHROME P450 FAMILY 7"/>
    <property type="match status" value="1"/>
</dbReference>
<comment type="caution">
    <text evidence="8">The sequence shown here is derived from an EMBL/GenBank/DDBJ whole genome shotgun (WGS) entry which is preliminary data.</text>
</comment>
<evidence type="ECO:0000256" key="6">
    <source>
        <dbReference type="PIRSR" id="PIRSR602403-1"/>
    </source>
</evidence>
<name>A0A8H4VXM1_9HELO</name>
<dbReference type="GO" id="GO:0005506">
    <property type="term" value="F:iron ion binding"/>
    <property type="evidence" value="ECO:0007669"/>
    <property type="project" value="InterPro"/>
</dbReference>
<evidence type="ECO:0000256" key="7">
    <source>
        <dbReference type="SAM" id="MobiDB-lite"/>
    </source>
</evidence>
<dbReference type="GO" id="GO:0016705">
    <property type="term" value="F:oxidoreductase activity, acting on paired donors, with incorporation or reduction of molecular oxygen"/>
    <property type="evidence" value="ECO:0007669"/>
    <property type="project" value="InterPro"/>
</dbReference>
<dbReference type="OrthoDB" id="3366823at2759"/>
<feature type="region of interest" description="Disordered" evidence="7">
    <location>
        <begin position="182"/>
        <end position="215"/>
    </location>
</feature>
<keyword evidence="3 6" id="KW-0349">Heme</keyword>
<dbReference type="SUPFAM" id="SSF48264">
    <property type="entry name" value="Cytochrome P450"/>
    <property type="match status" value="1"/>
</dbReference>
<evidence type="ECO:0000313" key="9">
    <source>
        <dbReference type="Proteomes" id="UP000566819"/>
    </source>
</evidence>
<sequence>MWTILYILKDPTLLTAIRSEISTAYSDAPFPSTLDVEKLVSLPLLQSTLTEALRLHMNFNLMRNVNAPINMDGYTLRKGAMLQAPMLVAHYDEEAWGSEGHPASVFWAERHIRYKEERDEAGDVVRRREFVMAGRPSAYFPFGGGQQICPGRHFAKHEILITIALLVSKFEIEVVGWTKLDGSPSEREAGSDARFSGAGAMPPDRDLKMRWKKIK</sequence>
<evidence type="ECO:0000256" key="4">
    <source>
        <dbReference type="ARBA" id="ARBA00022723"/>
    </source>
</evidence>
<comment type="cofactor">
    <cofactor evidence="1 6">
        <name>heme</name>
        <dbReference type="ChEBI" id="CHEBI:30413"/>
    </cofactor>
</comment>
<dbReference type="InterPro" id="IPR002403">
    <property type="entry name" value="Cyt_P450_E_grp-IV"/>
</dbReference>
<dbReference type="PANTHER" id="PTHR24304:SF2">
    <property type="entry name" value="24-HYDROXYCHOLESTEROL 7-ALPHA-HYDROXYLASE"/>
    <property type="match status" value="1"/>
</dbReference>
<dbReference type="Gene3D" id="1.10.630.10">
    <property type="entry name" value="Cytochrome P450"/>
    <property type="match status" value="1"/>
</dbReference>
<keyword evidence="4 6" id="KW-0479">Metal-binding</keyword>
<dbReference type="GO" id="GO:0008395">
    <property type="term" value="F:steroid hydroxylase activity"/>
    <property type="evidence" value="ECO:0007669"/>
    <property type="project" value="TreeGrafter"/>
</dbReference>
<comment type="similarity">
    <text evidence="2">Belongs to the cytochrome P450 family.</text>
</comment>
<protein>
    <recommendedName>
        <fullName evidence="10">Cytochrome P450</fullName>
    </recommendedName>
</protein>
<dbReference type="InterPro" id="IPR001128">
    <property type="entry name" value="Cyt_P450"/>
</dbReference>
<evidence type="ECO:0000256" key="2">
    <source>
        <dbReference type="ARBA" id="ARBA00010617"/>
    </source>
</evidence>
<gene>
    <name evidence="8" type="ORF">G7Y89_g14068</name>
</gene>
<evidence type="ECO:0000256" key="3">
    <source>
        <dbReference type="ARBA" id="ARBA00022617"/>
    </source>
</evidence>
<feature type="binding site" description="axial binding residue" evidence="6">
    <location>
        <position position="149"/>
    </location>
    <ligand>
        <name>heme</name>
        <dbReference type="ChEBI" id="CHEBI:30413"/>
    </ligand>
    <ligandPart>
        <name>Fe</name>
        <dbReference type="ChEBI" id="CHEBI:18248"/>
    </ligandPart>
</feature>